<dbReference type="Proteomes" id="UP001066276">
    <property type="component" value="Chromosome 3_2"/>
</dbReference>
<dbReference type="AlphaFoldDB" id="A0AAV7TSL8"/>
<comment type="caution">
    <text evidence="1">The sequence shown here is derived from an EMBL/GenBank/DDBJ whole genome shotgun (WGS) entry which is preliminary data.</text>
</comment>
<gene>
    <name evidence="1" type="ORF">NDU88_004677</name>
</gene>
<keyword evidence="2" id="KW-1185">Reference proteome</keyword>
<accession>A0AAV7TSL8</accession>
<reference evidence="1" key="1">
    <citation type="journal article" date="2022" name="bioRxiv">
        <title>Sequencing and chromosome-scale assembly of the giantPleurodeles waltlgenome.</title>
        <authorList>
            <person name="Brown T."/>
            <person name="Elewa A."/>
            <person name="Iarovenko S."/>
            <person name="Subramanian E."/>
            <person name="Araus A.J."/>
            <person name="Petzold A."/>
            <person name="Susuki M."/>
            <person name="Suzuki K.-i.T."/>
            <person name="Hayashi T."/>
            <person name="Toyoda A."/>
            <person name="Oliveira C."/>
            <person name="Osipova E."/>
            <person name="Leigh N.D."/>
            <person name="Simon A."/>
            <person name="Yun M.H."/>
        </authorList>
    </citation>
    <scope>NUCLEOTIDE SEQUENCE</scope>
    <source>
        <strain evidence="1">20211129_DDA</strain>
        <tissue evidence="1">Liver</tissue>
    </source>
</reference>
<name>A0AAV7TSL8_PLEWA</name>
<evidence type="ECO:0000313" key="2">
    <source>
        <dbReference type="Proteomes" id="UP001066276"/>
    </source>
</evidence>
<dbReference type="EMBL" id="JANPWB010000006">
    <property type="protein sequence ID" value="KAJ1179443.1"/>
    <property type="molecule type" value="Genomic_DNA"/>
</dbReference>
<organism evidence="1 2">
    <name type="scientific">Pleurodeles waltl</name>
    <name type="common">Iberian ribbed newt</name>
    <dbReference type="NCBI Taxonomy" id="8319"/>
    <lineage>
        <taxon>Eukaryota</taxon>
        <taxon>Metazoa</taxon>
        <taxon>Chordata</taxon>
        <taxon>Craniata</taxon>
        <taxon>Vertebrata</taxon>
        <taxon>Euteleostomi</taxon>
        <taxon>Amphibia</taxon>
        <taxon>Batrachia</taxon>
        <taxon>Caudata</taxon>
        <taxon>Salamandroidea</taxon>
        <taxon>Salamandridae</taxon>
        <taxon>Pleurodelinae</taxon>
        <taxon>Pleurodeles</taxon>
    </lineage>
</organism>
<sequence>MVVLGGWGAYVKKTLGNLRLKDLWVKSYKDTVGLIKDKYWELTLQAYLDMLYPELKRTLYMKYRLGVLPLRGYLVRIRRLAVGLEFSDCTPGEVDNVAHFTLACKKFD</sequence>
<protein>
    <submittedName>
        <fullName evidence="1">Uncharacterized protein</fullName>
    </submittedName>
</protein>
<proteinExistence type="predicted"/>
<evidence type="ECO:0000313" key="1">
    <source>
        <dbReference type="EMBL" id="KAJ1179443.1"/>
    </source>
</evidence>